<gene>
    <name evidence="2" type="ORF">METZ01_LOCUS285529</name>
</gene>
<keyword evidence="1" id="KW-0812">Transmembrane</keyword>
<dbReference type="PROSITE" id="PS00409">
    <property type="entry name" value="PROKAR_NTER_METHYL"/>
    <property type="match status" value="1"/>
</dbReference>
<name>A0A382LA18_9ZZZZ</name>
<proteinExistence type="predicted"/>
<dbReference type="Pfam" id="PF07963">
    <property type="entry name" value="N_methyl"/>
    <property type="match status" value="1"/>
</dbReference>
<feature type="non-terminal residue" evidence="2">
    <location>
        <position position="80"/>
    </location>
</feature>
<dbReference type="AlphaFoldDB" id="A0A382LA18"/>
<accession>A0A382LA18</accession>
<organism evidence="2">
    <name type="scientific">marine metagenome</name>
    <dbReference type="NCBI Taxonomy" id="408172"/>
    <lineage>
        <taxon>unclassified sequences</taxon>
        <taxon>metagenomes</taxon>
        <taxon>ecological metagenomes</taxon>
    </lineage>
</organism>
<protein>
    <recommendedName>
        <fullName evidence="3">Type II secretion system protein GspG C-terminal domain-containing protein</fullName>
    </recommendedName>
</protein>
<keyword evidence="1" id="KW-0472">Membrane</keyword>
<sequence>MKKNSTEYCFSIDANRRAGFTLVEMLIVLAMIGLVAGLTIYNLTGSFESGKINTARNWVNGPGKAAVTTYYLQAGEYPTT</sequence>
<evidence type="ECO:0000313" key="2">
    <source>
        <dbReference type="EMBL" id="SVC32675.1"/>
    </source>
</evidence>
<dbReference type="SUPFAM" id="SSF54523">
    <property type="entry name" value="Pili subunits"/>
    <property type="match status" value="1"/>
</dbReference>
<dbReference type="Gene3D" id="3.30.700.10">
    <property type="entry name" value="Glycoprotein, Type 4 Pilin"/>
    <property type="match status" value="1"/>
</dbReference>
<dbReference type="InterPro" id="IPR012902">
    <property type="entry name" value="N_methyl_site"/>
</dbReference>
<reference evidence="2" key="1">
    <citation type="submission" date="2018-05" db="EMBL/GenBank/DDBJ databases">
        <authorList>
            <person name="Lanie J.A."/>
            <person name="Ng W.-L."/>
            <person name="Kazmierczak K.M."/>
            <person name="Andrzejewski T.M."/>
            <person name="Davidsen T.M."/>
            <person name="Wayne K.J."/>
            <person name="Tettelin H."/>
            <person name="Glass J.I."/>
            <person name="Rusch D."/>
            <person name="Podicherti R."/>
            <person name="Tsui H.-C.T."/>
            <person name="Winkler M.E."/>
        </authorList>
    </citation>
    <scope>NUCLEOTIDE SEQUENCE</scope>
</reference>
<dbReference type="NCBIfam" id="TIGR02532">
    <property type="entry name" value="IV_pilin_GFxxxE"/>
    <property type="match status" value="1"/>
</dbReference>
<feature type="transmembrane region" description="Helical" evidence="1">
    <location>
        <begin position="20"/>
        <end position="41"/>
    </location>
</feature>
<evidence type="ECO:0000256" key="1">
    <source>
        <dbReference type="SAM" id="Phobius"/>
    </source>
</evidence>
<dbReference type="InterPro" id="IPR045584">
    <property type="entry name" value="Pilin-like"/>
</dbReference>
<dbReference type="EMBL" id="UINC01085282">
    <property type="protein sequence ID" value="SVC32675.1"/>
    <property type="molecule type" value="Genomic_DNA"/>
</dbReference>
<evidence type="ECO:0008006" key="3">
    <source>
        <dbReference type="Google" id="ProtNLM"/>
    </source>
</evidence>
<keyword evidence="1" id="KW-1133">Transmembrane helix</keyword>